<comment type="caution">
    <text evidence="2">The sequence shown here is derived from an EMBL/GenBank/DDBJ whole genome shotgun (WGS) entry which is preliminary data.</text>
</comment>
<dbReference type="EMBL" id="JASAOG010000343">
    <property type="protein sequence ID" value="KAK0040206.1"/>
    <property type="molecule type" value="Genomic_DNA"/>
</dbReference>
<proteinExistence type="predicted"/>
<gene>
    <name evidence="2" type="ORF">Bpfe_030358</name>
</gene>
<dbReference type="InterPro" id="IPR008952">
    <property type="entry name" value="Tetraspanin_EC2_sf"/>
</dbReference>
<name>A0AAD8EUZ7_BIOPF</name>
<feature type="transmembrane region" description="Helical" evidence="1">
    <location>
        <begin position="325"/>
        <end position="350"/>
    </location>
</feature>
<keyword evidence="1" id="KW-0812">Transmembrane</keyword>
<evidence type="ECO:0000313" key="3">
    <source>
        <dbReference type="Proteomes" id="UP001233172"/>
    </source>
</evidence>
<dbReference type="SUPFAM" id="SSF48652">
    <property type="entry name" value="Tetraspanin"/>
    <property type="match status" value="1"/>
</dbReference>
<feature type="transmembrane region" description="Helical" evidence="1">
    <location>
        <begin position="92"/>
        <end position="114"/>
    </location>
</feature>
<evidence type="ECO:0008006" key="4">
    <source>
        <dbReference type="Google" id="ProtNLM"/>
    </source>
</evidence>
<accession>A0AAD8EUZ7</accession>
<reference evidence="2" key="2">
    <citation type="submission" date="2023-04" db="EMBL/GenBank/DDBJ databases">
        <authorList>
            <person name="Bu L."/>
            <person name="Lu L."/>
            <person name="Laidemitt M.R."/>
            <person name="Zhang S.M."/>
            <person name="Mutuku M."/>
            <person name="Mkoji G."/>
            <person name="Steinauer M."/>
            <person name="Loker E.S."/>
        </authorList>
    </citation>
    <scope>NUCLEOTIDE SEQUENCE</scope>
    <source>
        <strain evidence="2">KasaAsao</strain>
        <tissue evidence="2">Whole Snail</tissue>
    </source>
</reference>
<dbReference type="AlphaFoldDB" id="A0AAD8EUZ7"/>
<evidence type="ECO:0000256" key="1">
    <source>
        <dbReference type="SAM" id="Phobius"/>
    </source>
</evidence>
<protein>
    <recommendedName>
        <fullName evidence="4">Tetraspanin</fullName>
    </recommendedName>
</protein>
<dbReference type="GO" id="GO:0016020">
    <property type="term" value="C:membrane"/>
    <property type="evidence" value="ECO:0007669"/>
    <property type="project" value="InterPro"/>
</dbReference>
<feature type="transmembrane region" description="Helical" evidence="1">
    <location>
        <begin position="157"/>
        <end position="178"/>
    </location>
</feature>
<dbReference type="Proteomes" id="UP001233172">
    <property type="component" value="Unassembled WGS sequence"/>
</dbReference>
<dbReference type="Gene3D" id="1.10.1450.10">
    <property type="entry name" value="Tetraspanin"/>
    <property type="match status" value="1"/>
</dbReference>
<keyword evidence="3" id="KW-1185">Reference proteome</keyword>
<keyword evidence="1" id="KW-0472">Membrane</keyword>
<organism evidence="2 3">
    <name type="scientific">Biomphalaria pfeifferi</name>
    <name type="common">Bloodfluke planorb</name>
    <name type="synonym">Freshwater snail</name>
    <dbReference type="NCBI Taxonomy" id="112525"/>
    <lineage>
        <taxon>Eukaryota</taxon>
        <taxon>Metazoa</taxon>
        <taxon>Spiralia</taxon>
        <taxon>Lophotrochozoa</taxon>
        <taxon>Mollusca</taxon>
        <taxon>Gastropoda</taxon>
        <taxon>Heterobranchia</taxon>
        <taxon>Euthyneura</taxon>
        <taxon>Panpulmonata</taxon>
        <taxon>Hygrophila</taxon>
        <taxon>Lymnaeoidea</taxon>
        <taxon>Planorbidae</taxon>
        <taxon>Biomphalaria</taxon>
    </lineage>
</organism>
<evidence type="ECO:0000313" key="2">
    <source>
        <dbReference type="EMBL" id="KAK0040206.1"/>
    </source>
</evidence>
<feature type="transmembrane region" description="Helical" evidence="1">
    <location>
        <begin position="185"/>
        <end position="204"/>
    </location>
</feature>
<keyword evidence="1" id="KW-1133">Transmembrane helix</keyword>
<sequence>MHRRPRCSLEDSLDLRNAQGFPEHMELYEVYGEGDRGDYTSRGSYRTRKRRFDINVNANSDDDSEDDDDIDAEEEVEVVFDITKTTKYVDKFLFIWHTSLMLVCLFLLIVGIVLRFHFTTLVLSSVKAHPYFEEYERFVAFNSAPRELVFGDLTQTLGNALIVLNGVHILCIMMYMSFQIHKNHFTLPVVCIISGVVVIMEINATNVYMSETSAQSKEAKDNLEKNIRMIYNVEDSTVFSVTHDIISVWGHCCGVTSMYDFQNHTGLKFSAKTDKERKPIQYPPSCCNQTFFSLGDKARDAVKNCAFSGEGVYSTGCYTMMFEWLSYYCILYATVILWQLIDILVHLILYRKMVTLFRNYTGQNK</sequence>
<reference evidence="2" key="1">
    <citation type="journal article" date="2023" name="PLoS Negl. Trop. Dis.">
        <title>A genome sequence for Biomphalaria pfeifferi, the major vector snail for the human-infecting parasite Schistosoma mansoni.</title>
        <authorList>
            <person name="Bu L."/>
            <person name="Lu L."/>
            <person name="Laidemitt M.R."/>
            <person name="Zhang S.M."/>
            <person name="Mutuku M."/>
            <person name="Mkoji G."/>
            <person name="Steinauer M."/>
            <person name="Loker E.S."/>
        </authorList>
    </citation>
    <scope>NUCLEOTIDE SEQUENCE</scope>
    <source>
        <strain evidence="2">KasaAsao</strain>
    </source>
</reference>